<evidence type="ECO:0000313" key="8">
    <source>
        <dbReference type="Proteomes" id="UP000253741"/>
    </source>
</evidence>
<dbReference type="InterPro" id="IPR006530">
    <property type="entry name" value="YD"/>
</dbReference>
<accession>A0A370B712</accession>
<evidence type="ECO:0000259" key="5">
    <source>
        <dbReference type="SMART" id="SM00306"/>
    </source>
</evidence>
<evidence type="ECO:0000256" key="1">
    <source>
        <dbReference type="ARBA" id="ARBA00022737"/>
    </source>
</evidence>
<feature type="compositionally biased region" description="Gly residues" evidence="3">
    <location>
        <begin position="2091"/>
        <end position="2100"/>
    </location>
</feature>
<proteinExistence type="predicted"/>
<dbReference type="OrthoDB" id="291011at2"/>
<dbReference type="Pfam" id="PF05593">
    <property type="entry name" value="RHS_repeat"/>
    <property type="match status" value="1"/>
</dbReference>
<dbReference type="InterPro" id="IPR050708">
    <property type="entry name" value="T6SS_VgrG/RHS"/>
</dbReference>
<organism evidence="7 8">
    <name type="scientific">Streptomyces corynorhini</name>
    <dbReference type="NCBI Taxonomy" id="2282652"/>
    <lineage>
        <taxon>Bacteria</taxon>
        <taxon>Bacillati</taxon>
        <taxon>Actinomycetota</taxon>
        <taxon>Actinomycetes</taxon>
        <taxon>Kitasatosporales</taxon>
        <taxon>Streptomycetaceae</taxon>
        <taxon>Streptomyces</taxon>
    </lineage>
</organism>
<reference evidence="7 8" key="1">
    <citation type="submission" date="2018-07" db="EMBL/GenBank/DDBJ databases">
        <title>Streptomyces species from bats.</title>
        <authorList>
            <person name="Dunlap C."/>
        </authorList>
    </citation>
    <scope>NUCLEOTIDE SEQUENCE [LARGE SCALE GENOMIC DNA]</scope>
    <source>
        <strain evidence="7 8">AC230</strain>
    </source>
</reference>
<feature type="region of interest" description="Disordered" evidence="3">
    <location>
        <begin position="40"/>
        <end position="83"/>
    </location>
</feature>
<feature type="coiled-coil region" evidence="2">
    <location>
        <begin position="2194"/>
        <end position="2236"/>
    </location>
</feature>
<keyword evidence="8" id="KW-1185">Reference proteome</keyword>
<feature type="compositionally biased region" description="Low complexity" evidence="3">
    <location>
        <begin position="2374"/>
        <end position="2390"/>
    </location>
</feature>
<dbReference type="InterPro" id="IPR030934">
    <property type="entry name" value="Intein_C"/>
</dbReference>
<feature type="signal peptide" evidence="4">
    <location>
        <begin position="1"/>
        <end position="23"/>
    </location>
</feature>
<dbReference type="Pfam" id="PF07591">
    <property type="entry name" value="PT-HINT"/>
    <property type="match status" value="1"/>
</dbReference>
<dbReference type="CDD" id="cd23451">
    <property type="entry name" value="beta-trefoil_Ricin_laminarinase"/>
    <property type="match status" value="1"/>
</dbReference>
<dbReference type="PROSITE" id="PS50231">
    <property type="entry name" value="RICIN_B_LECTIN"/>
    <property type="match status" value="1"/>
</dbReference>
<feature type="region of interest" description="Disordered" evidence="3">
    <location>
        <begin position="2238"/>
        <end position="2303"/>
    </location>
</feature>
<dbReference type="InterPro" id="IPR031325">
    <property type="entry name" value="RHS_repeat"/>
</dbReference>
<feature type="compositionally biased region" description="Polar residues" evidence="3">
    <location>
        <begin position="2272"/>
        <end position="2286"/>
    </location>
</feature>
<feature type="domain" description="Ricin B lectin" evidence="6">
    <location>
        <begin position="1783"/>
        <end position="1914"/>
    </location>
</feature>
<dbReference type="InterPro" id="IPR035992">
    <property type="entry name" value="Ricin_B-like_lectins"/>
</dbReference>
<dbReference type="Pfam" id="PF00652">
    <property type="entry name" value="Ricin_B_lectin"/>
    <property type="match status" value="1"/>
</dbReference>
<evidence type="ECO:0000259" key="6">
    <source>
        <dbReference type="SMART" id="SM00458"/>
    </source>
</evidence>
<dbReference type="Pfam" id="PF25023">
    <property type="entry name" value="TEN_YD-shell"/>
    <property type="match status" value="1"/>
</dbReference>
<evidence type="ECO:0000256" key="4">
    <source>
        <dbReference type="SAM" id="SignalP"/>
    </source>
</evidence>
<name>A0A370B712_9ACTN</name>
<dbReference type="PANTHER" id="PTHR32305:SF17">
    <property type="entry name" value="TRNA NUCLEASE WAPA"/>
    <property type="match status" value="1"/>
</dbReference>
<feature type="chain" id="PRO_5016902262" evidence="4">
    <location>
        <begin position="24"/>
        <end position="2595"/>
    </location>
</feature>
<keyword evidence="1" id="KW-0677">Repeat</keyword>
<feature type="region of interest" description="Disordered" evidence="3">
    <location>
        <begin position="2084"/>
        <end position="2104"/>
    </location>
</feature>
<dbReference type="PANTHER" id="PTHR32305">
    <property type="match status" value="1"/>
</dbReference>
<dbReference type="Gene3D" id="2.170.16.10">
    <property type="entry name" value="Hedgehog/Intein (Hint) domain"/>
    <property type="match status" value="1"/>
</dbReference>
<sequence>MLTVIGVLTLALLAGLLPNTAYAVPPPQTQRNGVELEDLPEADEAPGDDDSQLAELTPTDSEPREDYEPVAVEPPAGGSVSQKLSGLAAGELVQVGDLPVEVGAPDGATDAEAKALEGTWQVELATPDAIEATAIQGMALTVTPPVAAEGDAVIALEYTEFTELYGADWADRLSFVQYPSCFLTDPEAEECSEPTEVATENVVEGGERRILATLDVAALAAGGASGDGEDAVRAAATTTDAATATDAVFRGSPSAAYPWSTPDTAEDETGLRTLLPVAAKTARTAAAAGSGSSVLLATDSGSGSKGDFSATPLVAAGSWSAGSGAGGFGYTYPLNVPEVPGGPSPSVAFGYHSQVVDGRTSASNNQPSWVGDGWEYNAGSITRAYRSCRDDTKDGNNAKHKTADMCWGSYNATLTLGGTTTELVLDDKSGEWVTSSGDGSRVELLKDTKLGNGDDDGEYWRVTTRDGTQYYFGLHKLPGWSSGKPVTDSVFTVPVSGNQKDEPCYNAKFADSFCQQAWRWNLDYVVDTSGNAMTLWWEKETNHYARDNAYKKPVPYVRGGYLSRIDYGQRADSLFSAGPIARVSFAVDERCFAEGQLTCTEKNFTSGNFGQNRIWYDTPADLYCSGASGKECYVPTPTFWSRKRLAKVTTLAQRAKGSTELSKVDSWTLSQTLPADHTDVGTALWLSAVTRTGYDTDGEAIVLNPVSFLANSEPMPNRVKKGAKDTNPAFDRLRVSRIVSEYGGETRVVYKAPEGACASGSGFPKPEANTTRCFPAYWNPDPERETIEWFNKYVVDFVEEMPALTGVPSTTTAYEYLDGGAWALNQAEFSKKKTRTYDQWRGFARVRTLTGENSRSTYRETERGKSEVRYFRGMDGDPLPDGTKRAVTVKDTTGATIAKDSEPFQGRVAESVTYTSAAAADWLTRSVDRPEAVQLASRARDDGKPALKAWRVQDVESLDTTKSSGGGDDKRTERTLRTTTEYDATYGLPVRIDEYNDYATGSADNPDDDTCTTLSYVHNTAKHLIGLSKESLTFTGLCADAAKTTGADWISGARVAYDDKAYGEAPTAGLATTTWDVSGSGGSWTRAGGARYDSYGRVVSSTDAKEQTSTVTYVPDSGQVHQVTTSNPLKHTATSVVEPGRGTALSETDANGRTTVFSYDALGRSLAGWSAGQDKKDLPSVRFTYNTTVGEPVSVVTETLGEDDTYHQSVVIYDGLGRERQTQTPAVGGGRLISDVLYSANGTVKQTNNAFYSNGGPTTQLFSLASDHQVPNSTFYAYDGLGRVLSETPYEAGRAKPDKAVSYEYGADYTTVTEPEGSASTRTYSDALGRTVRIDTLTGTGPRAYFSTRYDYDARGDQIAARDSEENTWSWTYDARGRLTEAADPDTGRTKTWYDELNRPYAVENALGVKVWTGYDELSRPTGQRIDDSNGTELTRFGYDPAGAKGYPASAIRFTDGKPYTTTITGYNTDYQPTGQRLTLPKDIASGFGLKETYAYGYEYSKTGLAEAVTLPSAGALGSERVVVRYNDAGLPISTSGKDWYTAETSYSPYGEVLRTTTGSQPYRVWNTNLFDESSGQLTRTITDRENTGDTSVAAGNRVNSRTYGYDNSGNMTTVADRLDGVTDRQCFRYDTQGQLTEAWTTPNADSCVAKGQTTAEPKYADGTVNVTAANSGYWQSYTYDTMGNRTRLVAHHPGLDTAKDATTEYRYGRTGAAPDAAQPHTLTSMASTYTTDAGAKVHEGAALTYDAAGNTEKQVIGGDEQGLTWTWDGKVEKVTGFGANGAGPWVGPGKKCIDARGGAIAAGTAIQLYACNGTKAQKYRVDAQSSSEPGTGALKVMGKCVIPAGNATANGTLTVLAECTGAANQKWTATATGALKHVVSERCLDVPGGSTASSVQLQISTCAGSAGQSWAPADVTSYIYDAGGERLLAVSGGEHTLYLGDTTVATDAVGEHAYTERYYSQPGAPTVMRRVQLTGSNEGQLYALVTDHHGTPMAEISLVSGQSVKLSKSDPFGVERSEASTWLSHRGFVGGDRDSGTGLTHLGAREYNPHTGRFLSADPVLDQSDPVQMNGYNYANNSPMTFSDPSGLAPAGGGEGVGGPSASQQSWARAALNRSLTDVILSTGWAVLKEFLGWNDVVSCVTRGDLWACASVAIDAIPWSSVFSKSKKIWNALNATMSAISAWRSAQAKARQIIELARKAAEAAKRLKAAKEKALKAAQAKKAKAAAAAQALRAKVARAKAPTGKPVQKQARVNLTKSSGGGGGAARTASPARTNSATRTNSPSSGGTGSAGHGESPKSGCNSFVPGTLVLMADGTTKPIEDVRNGDKVLATDPVTGETSVETVSAEITGQGQKNLVEVTIAAEGDAEAGKGPTEAPTEATSTTSTVTATDGHPFWVPALNAWIKATDLKAGQWLRTSAGTHVQITAIKRWTATAETVHNLTVTDKHTYYVLAGATPVLVHNCGGAQDLADRASEIHGQAGSEIAMSKSTVAVVSAQTPKGVVHVVAGSGRGLNKAQKDMLSGVEFPARNIPGTHAEQNALLFINEMRWSPIAGGASRSVCSEVCAPLIRAGDGRISGRVYQNESGTKIRTYEW</sequence>
<dbReference type="Gene3D" id="2.80.10.50">
    <property type="match status" value="1"/>
</dbReference>
<dbReference type="InterPro" id="IPR036844">
    <property type="entry name" value="Hint_dom_sf"/>
</dbReference>
<dbReference type="NCBIfam" id="TIGR01643">
    <property type="entry name" value="YD_repeat_2x"/>
    <property type="match status" value="1"/>
</dbReference>
<dbReference type="PROSITE" id="PS50818">
    <property type="entry name" value="INTEIN_C_TER"/>
    <property type="match status" value="1"/>
</dbReference>
<dbReference type="InterPro" id="IPR000772">
    <property type="entry name" value="Ricin_B_lectin"/>
</dbReference>
<evidence type="ECO:0000256" key="3">
    <source>
        <dbReference type="SAM" id="MobiDB-lite"/>
    </source>
</evidence>
<dbReference type="NCBIfam" id="TIGR03696">
    <property type="entry name" value="Rhs_assc_core"/>
    <property type="match status" value="1"/>
</dbReference>
<dbReference type="InterPro" id="IPR003587">
    <property type="entry name" value="Hint_dom_N"/>
</dbReference>
<dbReference type="SMART" id="SM00458">
    <property type="entry name" value="RICIN"/>
    <property type="match status" value="1"/>
</dbReference>
<feature type="region of interest" description="Disordered" evidence="3">
    <location>
        <begin position="2366"/>
        <end position="2390"/>
    </location>
</feature>
<dbReference type="Proteomes" id="UP000253741">
    <property type="component" value="Unassembled WGS sequence"/>
</dbReference>
<keyword evidence="4" id="KW-0732">Signal</keyword>
<dbReference type="InterPro" id="IPR022385">
    <property type="entry name" value="Rhs_assc_core"/>
</dbReference>
<dbReference type="Gene3D" id="2.180.10.10">
    <property type="entry name" value="RHS repeat-associated core"/>
    <property type="match status" value="2"/>
</dbReference>
<feature type="domain" description="Hint" evidence="5">
    <location>
        <begin position="2302"/>
        <end position="2420"/>
    </location>
</feature>
<keyword evidence="2" id="KW-0175">Coiled coil</keyword>
<dbReference type="InterPro" id="IPR056823">
    <property type="entry name" value="TEN-like_YD-shell"/>
</dbReference>
<comment type="caution">
    <text evidence="7">The sequence shown here is derived from an EMBL/GenBank/DDBJ whole genome shotgun (WGS) entry which is preliminary data.</text>
</comment>
<evidence type="ECO:0000256" key="2">
    <source>
        <dbReference type="SAM" id="Coils"/>
    </source>
</evidence>
<gene>
    <name evidence="7" type="ORF">DVH02_13685</name>
</gene>
<dbReference type="SMART" id="SM00306">
    <property type="entry name" value="HintN"/>
    <property type="match status" value="1"/>
</dbReference>
<dbReference type="EMBL" id="QQNA01000097">
    <property type="protein sequence ID" value="RDG37598.1"/>
    <property type="molecule type" value="Genomic_DNA"/>
</dbReference>
<dbReference type="SUPFAM" id="SSF50370">
    <property type="entry name" value="Ricin B-like lectins"/>
    <property type="match status" value="1"/>
</dbReference>
<feature type="compositionally biased region" description="Acidic residues" evidence="3">
    <location>
        <begin position="40"/>
        <end position="52"/>
    </location>
</feature>
<dbReference type="CDD" id="cd00081">
    <property type="entry name" value="Hint"/>
    <property type="match status" value="1"/>
</dbReference>
<protein>
    <submittedName>
        <fullName evidence="7">Sugar-binding protein</fullName>
    </submittedName>
</protein>
<dbReference type="RefSeq" id="WP_114624110.1">
    <property type="nucleotide sequence ID" value="NZ_QQNA01000097.1"/>
</dbReference>
<dbReference type="SUPFAM" id="SSF51294">
    <property type="entry name" value="Hedgehog/intein (Hint) domain"/>
    <property type="match status" value="1"/>
</dbReference>
<evidence type="ECO:0000313" key="7">
    <source>
        <dbReference type="EMBL" id="RDG37598.1"/>
    </source>
</evidence>